<proteinExistence type="predicted"/>
<dbReference type="STRING" id="156889.Mmc1_2431"/>
<dbReference type="CDD" id="cd03801">
    <property type="entry name" value="GT4_PimA-like"/>
    <property type="match status" value="1"/>
</dbReference>
<dbReference type="Proteomes" id="UP000002586">
    <property type="component" value="Chromosome"/>
</dbReference>
<name>A0LAD8_MAGMM</name>
<dbReference type="InterPro" id="IPR001296">
    <property type="entry name" value="Glyco_trans_1"/>
</dbReference>
<dbReference type="GO" id="GO:0016757">
    <property type="term" value="F:glycosyltransferase activity"/>
    <property type="evidence" value="ECO:0007669"/>
    <property type="project" value="UniProtKB-KW"/>
</dbReference>
<dbReference type="PANTHER" id="PTHR12526">
    <property type="entry name" value="GLYCOSYLTRANSFERASE"/>
    <property type="match status" value="1"/>
</dbReference>
<dbReference type="RefSeq" id="WP_011714051.1">
    <property type="nucleotide sequence ID" value="NC_008576.1"/>
</dbReference>
<protein>
    <submittedName>
        <fullName evidence="4">Glycosyl transferase, group 1</fullName>
    </submittedName>
</protein>
<dbReference type="CAZy" id="GT4">
    <property type="family name" value="Glycosyltransferase Family 4"/>
</dbReference>
<dbReference type="EMBL" id="CP000471">
    <property type="protein sequence ID" value="ABK44931.1"/>
    <property type="molecule type" value="Genomic_DNA"/>
</dbReference>
<evidence type="ECO:0000256" key="1">
    <source>
        <dbReference type="ARBA" id="ARBA00022676"/>
    </source>
</evidence>
<evidence type="ECO:0000256" key="2">
    <source>
        <dbReference type="ARBA" id="ARBA00022679"/>
    </source>
</evidence>
<dbReference type="HOGENOM" id="CLU_009583_2_5_5"/>
<accession>A0LAD8</accession>
<feature type="domain" description="Glycosyl transferase family 1" evidence="3">
    <location>
        <begin position="187"/>
        <end position="340"/>
    </location>
</feature>
<dbReference type="SUPFAM" id="SSF53756">
    <property type="entry name" value="UDP-Glycosyltransferase/glycogen phosphorylase"/>
    <property type="match status" value="1"/>
</dbReference>
<keyword evidence="1" id="KW-0328">Glycosyltransferase</keyword>
<dbReference type="KEGG" id="mgm:Mmc1_2431"/>
<evidence type="ECO:0000259" key="3">
    <source>
        <dbReference type="Pfam" id="PF00534"/>
    </source>
</evidence>
<dbReference type="PANTHER" id="PTHR12526:SF510">
    <property type="entry name" value="D-INOSITOL 3-PHOSPHATE GLYCOSYLTRANSFERASE"/>
    <property type="match status" value="1"/>
</dbReference>
<evidence type="ECO:0000313" key="4">
    <source>
        <dbReference type="EMBL" id="ABK44931.1"/>
    </source>
</evidence>
<reference evidence="5" key="1">
    <citation type="journal article" date="2009" name="Appl. Environ. Microbiol.">
        <title>Complete genome sequence of the chemolithoautotrophic marine magnetotactic coccus strain MC-1.</title>
        <authorList>
            <person name="Schubbe S."/>
            <person name="Williams T.J."/>
            <person name="Xie G."/>
            <person name="Kiss H.E."/>
            <person name="Brettin T.S."/>
            <person name="Martinez D."/>
            <person name="Ross C.A."/>
            <person name="Schuler D."/>
            <person name="Cox B.L."/>
            <person name="Nealson K.H."/>
            <person name="Bazylinski D.A."/>
        </authorList>
    </citation>
    <scope>NUCLEOTIDE SEQUENCE [LARGE SCALE GENOMIC DNA]</scope>
    <source>
        <strain evidence="5">ATCC BAA-1437 / JCM 17883 / MC-1</strain>
    </source>
</reference>
<dbReference type="Pfam" id="PF00534">
    <property type="entry name" value="Glycos_transf_1"/>
    <property type="match status" value="1"/>
</dbReference>
<gene>
    <name evidence="4" type="ordered locus">Mmc1_2431</name>
</gene>
<dbReference type="OrthoDB" id="9790710at2"/>
<reference evidence="4 5" key="2">
    <citation type="journal article" date="2012" name="Int. J. Syst. Evol. Microbiol.">
        <title>Magnetococcus marinus gen. nov., sp. nov., a marine, magnetotactic bacterium that represents a novel lineage (Magnetococcaceae fam. nov.; Magnetococcales ord. nov.) at the base of the Alphaproteobacteria.</title>
        <authorList>
            <person name="Bazylinski D.A."/>
            <person name="Williams T.J."/>
            <person name="Lefevre C.T."/>
            <person name="Berg R.J."/>
            <person name="Zhang C.L."/>
            <person name="Bowser S.S."/>
            <person name="Dean A.J."/>
            <person name="Beveridge T.J."/>
        </authorList>
    </citation>
    <scope>NUCLEOTIDE SEQUENCE [LARGE SCALE GENOMIC DNA]</scope>
    <source>
        <strain evidence="5">ATCC BAA-1437 / JCM 17883 / MC-1</strain>
    </source>
</reference>
<sequence>MPILALLTDAYGAHGGIAQYNRDLLDALAVAYPQTRITLLLRNRQQPLGEMPPTIDLQETSLAGKAAYFRQALHSARRGGPYRLILCGHINLLPLAQLLGSLTGTPVMLLCYGIEVWQPTGGRLTRWALSKLEAAVSISQTTTDRFLQWASLAPAKTHLLPNAIHLNHYRVDHKPSYLIERYALHHKTVIMTMGRLVSQDRAKGFDEVMQALPALLKQGHDVVYLIVGDGPDRQRLSQTAQALGLADRVRFTGYIDEKEKADHYLLADCYAMPSQGEGFGFVLLEAMACGIPSIGSQTDGTREALRDGLLGTLVDPHQPAQLITAIERAIEQPRQRPEALNYFAFNAFTQRVDDLFAPWLAPPT</sequence>
<dbReference type="eggNOG" id="COG0438">
    <property type="taxonomic scope" value="Bacteria"/>
</dbReference>
<keyword evidence="5" id="KW-1185">Reference proteome</keyword>
<evidence type="ECO:0000313" key="5">
    <source>
        <dbReference type="Proteomes" id="UP000002586"/>
    </source>
</evidence>
<dbReference type="AlphaFoldDB" id="A0LAD8"/>
<keyword evidence="2 4" id="KW-0808">Transferase</keyword>
<dbReference type="Gene3D" id="3.40.50.2000">
    <property type="entry name" value="Glycogen Phosphorylase B"/>
    <property type="match status" value="2"/>
</dbReference>
<organism evidence="4 5">
    <name type="scientific">Magnetococcus marinus (strain ATCC BAA-1437 / JCM 17883 / MC-1)</name>
    <dbReference type="NCBI Taxonomy" id="156889"/>
    <lineage>
        <taxon>Bacteria</taxon>
        <taxon>Pseudomonadati</taxon>
        <taxon>Pseudomonadota</taxon>
        <taxon>Magnetococcia</taxon>
        <taxon>Magnetococcales</taxon>
        <taxon>Magnetococcaceae</taxon>
        <taxon>Magnetococcus</taxon>
    </lineage>
</organism>